<gene>
    <name evidence="1" type="ORF">NLG97_g7758</name>
</gene>
<keyword evidence="2" id="KW-1185">Reference proteome</keyword>
<evidence type="ECO:0000313" key="1">
    <source>
        <dbReference type="EMBL" id="KAJ3481696.1"/>
    </source>
</evidence>
<organism evidence="1 2">
    <name type="scientific">Lecanicillium saksenae</name>
    <dbReference type="NCBI Taxonomy" id="468837"/>
    <lineage>
        <taxon>Eukaryota</taxon>
        <taxon>Fungi</taxon>
        <taxon>Dikarya</taxon>
        <taxon>Ascomycota</taxon>
        <taxon>Pezizomycotina</taxon>
        <taxon>Sordariomycetes</taxon>
        <taxon>Hypocreomycetidae</taxon>
        <taxon>Hypocreales</taxon>
        <taxon>Cordycipitaceae</taxon>
        <taxon>Lecanicillium</taxon>
    </lineage>
</organism>
<protein>
    <submittedName>
        <fullName evidence="1">Uncharacterized protein</fullName>
    </submittedName>
</protein>
<sequence length="633" mass="68300">MTPLFTAVIAGVNYLLHPDILGMIQEDINPDAVLPVTLMTTEELSDPNLDSFLKGLEAYDDVYSSEFAFALVEKPGPNETKRAVGARRASVEGKQTYTVQVTESRPKDNSAQSSPFSNLPTGPYILHGKELHQAYRIYEDELGAFSAGIVPEKHDNFTKFIDLGDKLTNGTLRPIAVPSRLYFPAPSIKKPLSGLRYAIPEDFDLTGLPTTLSSANWSSLHPDEATKHADYVQLLIDQGAVIVGKTKDGQFGAGNAWVDATAPLNPRGDGKQPAGGAAAGAGSALSNYAWLESSISQGALDGTLPQGAAYGVFTLRTTTGTASQKGVQMSSPKFHATGISGHNLEDFVHIVSPSFKLSWKATPVPKRLVYPTDFASLLSKKQSELMDEYIAAWEKLLNIKADKISLEDIWAKSPPAEAAKQSLNDYLGSAAYDSFCSDFYHNYDGFRSTFKAKLGEEPYTEPNVAEQWSNGAKVDGKAAAKKLEIFSSWFNKNVATTAADSSNKAAILVPVLGQDSLKLSSIKGLHPDILAPILGTPQMSAPFAQLPMDGSKSDYLPFSAGIIGAKGDDLMLVQTMKRTFDKANWRIHVDAGHFTYPVGNNSRNVDDHHQDPMPPPIPGGISFAALASQETEL</sequence>
<dbReference type="EMBL" id="JANAKD010001237">
    <property type="protein sequence ID" value="KAJ3481696.1"/>
    <property type="molecule type" value="Genomic_DNA"/>
</dbReference>
<dbReference type="Proteomes" id="UP001148737">
    <property type="component" value="Unassembled WGS sequence"/>
</dbReference>
<reference evidence="1" key="1">
    <citation type="submission" date="2022-07" db="EMBL/GenBank/DDBJ databases">
        <title>Genome Sequence of Lecanicillium saksenae.</title>
        <authorList>
            <person name="Buettner E."/>
        </authorList>
    </citation>
    <scope>NUCLEOTIDE SEQUENCE</scope>
    <source>
        <strain evidence="1">VT-O1</strain>
    </source>
</reference>
<proteinExistence type="predicted"/>
<evidence type="ECO:0000313" key="2">
    <source>
        <dbReference type="Proteomes" id="UP001148737"/>
    </source>
</evidence>
<name>A0ACC1QN85_9HYPO</name>
<accession>A0ACC1QN85</accession>
<comment type="caution">
    <text evidence="1">The sequence shown here is derived from an EMBL/GenBank/DDBJ whole genome shotgun (WGS) entry which is preliminary data.</text>
</comment>